<dbReference type="GO" id="GO:0006935">
    <property type="term" value="P:chemotaxis"/>
    <property type="evidence" value="ECO:0007669"/>
    <property type="project" value="UniProtKB-KW"/>
</dbReference>
<dbReference type="GO" id="GO:0071978">
    <property type="term" value="P:bacterial-type flagellum-dependent swarming motility"/>
    <property type="evidence" value="ECO:0007669"/>
    <property type="project" value="TreeGrafter"/>
</dbReference>
<evidence type="ECO:0000256" key="6">
    <source>
        <dbReference type="ARBA" id="ARBA00022692"/>
    </source>
</evidence>
<evidence type="ECO:0000256" key="3">
    <source>
        <dbReference type="ARBA" id="ARBA00008281"/>
    </source>
</evidence>
<dbReference type="PANTHER" id="PTHR35091">
    <property type="entry name" value="FLAGELLAR PROTEIN FLIL"/>
    <property type="match status" value="1"/>
</dbReference>
<keyword evidence="8 10" id="KW-1133">Transmembrane helix</keyword>
<evidence type="ECO:0000256" key="2">
    <source>
        <dbReference type="ARBA" id="ARBA00004162"/>
    </source>
</evidence>
<dbReference type="InterPro" id="IPR005503">
    <property type="entry name" value="FliL"/>
</dbReference>
<keyword evidence="5 10" id="KW-0145">Chemotaxis</keyword>
<proteinExistence type="inferred from homology"/>
<comment type="similarity">
    <text evidence="3 10">Belongs to the FliL family.</text>
</comment>
<organism evidence="11 12">
    <name type="scientific">Desulfoluna spongiiphila</name>
    <dbReference type="NCBI Taxonomy" id="419481"/>
    <lineage>
        <taxon>Bacteria</taxon>
        <taxon>Pseudomonadati</taxon>
        <taxon>Thermodesulfobacteriota</taxon>
        <taxon>Desulfobacteria</taxon>
        <taxon>Desulfobacterales</taxon>
        <taxon>Desulfolunaceae</taxon>
        <taxon>Desulfoluna</taxon>
    </lineage>
</organism>
<evidence type="ECO:0000256" key="8">
    <source>
        <dbReference type="ARBA" id="ARBA00022989"/>
    </source>
</evidence>
<evidence type="ECO:0000256" key="9">
    <source>
        <dbReference type="ARBA" id="ARBA00023136"/>
    </source>
</evidence>
<keyword evidence="11" id="KW-0969">Cilium</keyword>
<accession>A0A1G5AK38</accession>
<comment type="subcellular location">
    <subcellularLocation>
        <location evidence="2">Cell membrane</location>
        <topology evidence="2">Single-pass membrane protein</topology>
    </subcellularLocation>
</comment>
<dbReference type="Proteomes" id="UP000198870">
    <property type="component" value="Unassembled WGS sequence"/>
</dbReference>
<keyword evidence="6 10" id="KW-0812">Transmembrane</keyword>
<evidence type="ECO:0000313" key="11">
    <source>
        <dbReference type="EMBL" id="SCX78249.1"/>
    </source>
</evidence>
<keyword evidence="4 10" id="KW-1003">Cell membrane</keyword>
<keyword evidence="7 10" id="KW-0283">Flagellar rotation</keyword>
<evidence type="ECO:0000256" key="1">
    <source>
        <dbReference type="ARBA" id="ARBA00002254"/>
    </source>
</evidence>
<feature type="transmembrane region" description="Helical" evidence="10">
    <location>
        <begin position="78"/>
        <end position="100"/>
    </location>
</feature>
<comment type="function">
    <text evidence="1 10">Controls the rotational direction of flagella during chemotaxis.</text>
</comment>
<evidence type="ECO:0000256" key="4">
    <source>
        <dbReference type="ARBA" id="ARBA00022475"/>
    </source>
</evidence>
<reference evidence="11 12" key="1">
    <citation type="submission" date="2016-10" db="EMBL/GenBank/DDBJ databases">
        <authorList>
            <person name="de Groot N.N."/>
        </authorList>
    </citation>
    <scope>NUCLEOTIDE SEQUENCE [LARGE SCALE GENOMIC DNA]</scope>
    <source>
        <strain evidence="11 12">AA1</strain>
    </source>
</reference>
<dbReference type="GO" id="GO:0005886">
    <property type="term" value="C:plasma membrane"/>
    <property type="evidence" value="ECO:0007669"/>
    <property type="project" value="UniProtKB-SubCell"/>
</dbReference>
<protein>
    <recommendedName>
        <fullName evidence="10">Flagellar protein FliL</fullName>
    </recommendedName>
</protein>
<sequence>MAGPPQGCWHGGCYTLLVGAYREGSVTGWVRLPSLKGTGHADRHGASASPIRGGPMISGFNEGERRFMPDFLKDKKKLLIILAGGLVLAVVCAGGAWFFLRTPAEEAAMEDVPPPPRHKEPFQALWPLADIQVPLSGRMGDRVLTLGFSFDLNSEVLTEELELRREEIVEALGLALAGRSVEEMERSGSRVRLKYETLRLVNGLLETGRVKDVYLTEFFIL</sequence>
<dbReference type="GO" id="GO:0009425">
    <property type="term" value="C:bacterial-type flagellum basal body"/>
    <property type="evidence" value="ECO:0007669"/>
    <property type="project" value="InterPro"/>
</dbReference>
<evidence type="ECO:0000313" key="12">
    <source>
        <dbReference type="Proteomes" id="UP000198870"/>
    </source>
</evidence>
<keyword evidence="9 10" id="KW-0472">Membrane</keyword>
<dbReference type="AlphaFoldDB" id="A0A1G5AK38"/>
<dbReference type="Pfam" id="PF03748">
    <property type="entry name" value="FliL"/>
    <property type="match status" value="1"/>
</dbReference>
<evidence type="ECO:0000256" key="5">
    <source>
        <dbReference type="ARBA" id="ARBA00022500"/>
    </source>
</evidence>
<dbReference type="EMBL" id="FMUX01000001">
    <property type="protein sequence ID" value="SCX78249.1"/>
    <property type="molecule type" value="Genomic_DNA"/>
</dbReference>
<dbReference type="PANTHER" id="PTHR35091:SF2">
    <property type="entry name" value="FLAGELLAR PROTEIN FLIL"/>
    <property type="match status" value="1"/>
</dbReference>
<evidence type="ECO:0000256" key="7">
    <source>
        <dbReference type="ARBA" id="ARBA00022779"/>
    </source>
</evidence>
<keyword evidence="12" id="KW-1185">Reference proteome</keyword>
<name>A0A1G5AK38_9BACT</name>
<keyword evidence="11" id="KW-0966">Cell projection</keyword>
<keyword evidence="11" id="KW-0282">Flagellum</keyword>
<gene>
    <name evidence="11" type="ORF">SAMN05216233_101249</name>
</gene>
<evidence type="ECO:0000256" key="10">
    <source>
        <dbReference type="RuleBase" id="RU364125"/>
    </source>
</evidence>
<dbReference type="STRING" id="419481.SAMN05216233_101249"/>